<dbReference type="GO" id="GO:0046872">
    <property type="term" value="F:metal ion binding"/>
    <property type="evidence" value="ECO:0007669"/>
    <property type="project" value="UniProtKB-KW"/>
</dbReference>
<evidence type="ECO:0000256" key="3">
    <source>
        <dbReference type="ARBA" id="ARBA00004872"/>
    </source>
</evidence>
<sequence>MFSENEEVLRWNSDGTVLSTEQKSFYQKNGYLVIRNCVPSYELERYRKRFKEICQGINVPPNMTVMKDVTIAKSEYVSGERAITKIQDFQDDPVLFDYCKHRGVVDVVLDLIGTKNSNLLAMHTMLINKPPDSGKLTSRHPMHQDLHYFPFRPADFICCAWTAMELINRANGCLVVVPGSHRGVLLPHGYPKWEGGVNKAYHGILDYNPSIPRLHVEMNAGDTVFFHPILIHGSGTNRTEGFRKAISCHYANDDYCKYIDVRNTTQEEISNEIIEIAKKKMSRYGNNVNDLQIDISDIWRLRARTVNGSRSNL</sequence>
<evidence type="ECO:0000256" key="5">
    <source>
        <dbReference type="ARBA" id="ARBA00022723"/>
    </source>
</evidence>
<evidence type="ECO:0000313" key="13">
    <source>
        <dbReference type="EMBL" id="KJH49260.1"/>
    </source>
</evidence>
<reference evidence="14" key="2">
    <citation type="journal article" date="2016" name="Sci. Rep.">
        <title>Dictyocaulus viviparus genome, variome and transcriptome elucidate lungworm biology and support future intervention.</title>
        <authorList>
            <person name="McNulty S.N."/>
            <person name="Strube C."/>
            <person name="Rosa B.A."/>
            <person name="Martin J.C."/>
            <person name="Tyagi R."/>
            <person name="Choi Y.J."/>
            <person name="Wang Q."/>
            <person name="Hallsworth Pepin K."/>
            <person name="Zhang X."/>
            <person name="Ozersky P."/>
            <person name="Wilson R.K."/>
            <person name="Sternberg P.W."/>
            <person name="Gasser R.B."/>
            <person name="Mitreva M."/>
        </authorList>
    </citation>
    <scope>NUCLEOTIDE SEQUENCE [LARGE SCALE GENOMIC DNA]</scope>
    <source>
        <strain evidence="14">HannoverDv2000</strain>
    </source>
</reference>
<evidence type="ECO:0000256" key="12">
    <source>
        <dbReference type="ARBA" id="ARBA00034924"/>
    </source>
</evidence>
<evidence type="ECO:0000256" key="7">
    <source>
        <dbReference type="ARBA" id="ARBA00022964"/>
    </source>
</evidence>
<protein>
    <recommendedName>
        <fullName evidence="10">phytanoyl-CoA dioxygenase</fullName>
        <ecNumber evidence="10">1.14.11.18</ecNumber>
    </recommendedName>
    <alternativeName>
        <fullName evidence="11">Phytanic acid oxidase</fullName>
    </alternativeName>
    <alternativeName>
        <fullName evidence="12">Phytanoyl-CoA alpha-hydroxylase</fullName>
    </alternativeName>
</protein>
<comment type="pathway">
    <text evidence="3">Lipid metabolism; fatty acid metabolism.</text>
</comment>
<comment type="cofactor">
    <cofactor evidence="1">
        <name>L-ascorbate</name>
        <dbReference type="ChEBI" id="CHEBI:38290"/>
    </cofactor>
</comment>
<dbReference type="GO" id="GO:0048244">
    <property type="term" value="F:phytanoyl-CoA dioxygenase activity"/>
    <property type="evidence" value="ECO:0007669"/>
    <property type="project" value="UniProtKB-EC"/>
</dbReference>
<dbReference type="InterPro" id="IPR008775">
    <property type="entry name" value="Phytyl_CoA_dOase-like"/>
</dbReference>
<evidence type="ECO:0000256" key="6">
    <source>
        <dbReference type="ARBA" id="ARBA00022896"/>
    </source>
</evidence>
<evidence type="ECO:0000256" key="2">
    <source>
        <dbReference type="ARBA" id="ARBA00001962"/>
    </source>
</evidence>
<evidence type="ECO:0000313" key="14">
    <source>
        <dbReference type="Proteomes" id="UP000053766"/>
    </source>
</evidence>
<keyword evidence="7 13" id="KW-0223">Dioxygenase</keyword>
<reference evidence="13 14" key="1">
    <citation type="submission" date="2013-11" db="EMBL/GenBank/DDBJ databases">
        <title>Draft genome of the bovine lungworm Dictyocaulus viviparus.</title>
        <authorList>
            <person name="Mitreva M."/>
        </authorList>
    </citation>
    <scope>NUCLEOTIDE SEQUENCE [LARGE SCALE GENOMIC DNA]</scope>
    <source>
        <strain evidence="13 14">HannoverDv2000</strain>
    </source>
</reference>
<dbReference type="Pfam" id="PF05721">
    <property type="entry name" value="PhyH"/>
    <property type="match status" value="1"/>
</dbReference>
<accession>A0A0D8XXQ8</accession>
<evidence type="ECO:0000256" key="9">
    <source>
        <dbReference type="ARBA" id="ARBA00023004"/>
    </source>
</evidence>
<dbReference type="InterPro" id="IPR047128">
    <property type="entry name" value="PhyH"/>
</dbReference>
<evidence type="ECO:0000256" key="4">
    <source>
        <dbReference type="ARBA" id="ARBA00005830"/>
    </source>
</evidence>
<comment type="cofactor">
    <cofactor evidence="2">
        <name>Fe cation</name>
        <dbReference type="ChEBI" id="CHEBI:24875"/>
    </cofactor>
</comment>
<keyword evidence="14" id="KW-1185">Reference proteome</keyword>
<gene>
    <name evidence="13" type="ORF">DICVIV_04582</name>
</gene>
<dbReference type="EC" id="1.14.11.18" evidence="10"/>
<evidence type="ECO:0000256" key="11">
    <source>
        <dbReference type="ARBA" id="ARBA00034921"/>
    </source>
</evidence>
<name>A0A0D8XXQ8_DICVI</name>
<dbReference type="GO" id="GO:0031418">
    <property type="term" value="F:L-ascorbic acid binding"/>
    <property type="evidence" value="ECO:0007669"/>
    <property type="project" value="UniProtKB-KW"/>
</dbReference>
<dbReference type="Gene3D" id="2.60.120.620">
    <property type="entry name" value="q2cbj1_9rhob like domain"/>
    <property type="match status" value="1"/>
</dbReference>
<dbReference type="PANTHER" id="PTHR21308:SF1">
    <property type="entry name" value="PHYTANOYL-COA DIOXYGENASE, PEROXISOMAL"/>
    <property type="match status" value="1"/>
</dbReference>
<dbReference type="GO" id="GO:0005777">
    <property type="term" value="C:peroxisome"/>
    <property type="evidence" value="ECO:0007669"/>
    <property type="project" value="UniProtKB-ARBA"/>
</dbReference>
<evidence type="ECO:0000256" key="1">
    <source>
        <dbReference type="ARBA" id="ARBA00001961"/>
    </source>
</evidence>
<keyword evidence="8" id="KW-0560">Oxidoreductase</keyword>
<dbReference type="Proteomes" id="UP000053766">
    <property type="component" value="Unassembled WGS sequence"/>
</dbReference>
<keyword evidence="9" id="KW-0408">Iron</keyword>
<dbReference type="SUPFAM" id="SSF51197">
    <property type="entry name" value="Clavaminate synthase-like"/>
    <property type="match status" value="1"/>
</dbReference>
<keyword evidence="5" id="KW-0479">Metal-binding</keyword>
<proteinExistence type="inferred from homology"/>
<dbReference type="GO" id="GO:0001561">
    <property type="term" value="P:fatty acid alpha-oxidation"/>
    <property type="evidence" value="ECO:0007669"/>
    <property type="project" value="InterPro"/>
</dbReference>
<dbReference type="PANTHER" id="PTHR21308">
    <property type="entry name" value="PHYTANOYL-COA ALPHA-HYDROXYLASE"/>
    <property type="match status" value="1"/>
</dbReference>
<dbReference type="EMBL" id="KN716240">
    <property type="protein sequence ID" value="KJH49260.1"/>
    <property type="molecule type" value="Genomic_DNA"/>
</dbReference>
<dbReference type="OrthoDB" id="2328924at2759"/>
<evidence type="ECO:0000256" key="10">
    <source>
        <dbReference type="ARBA" id="ARBA00034809"/>
    </source>
</evidence>
<comment type="similarity">
    <text evidence="4">Belongs to the PhyH family.</text>
</comment>
<evidence type="ECO:0000256" key="8">
    <source>
        <dbReference type="ARBA" id="ARBA00023002"/>
    </source>
</evidence>
<dbReference type="AlphaFoldDB" id="A0A0D8XXQ8"/>
<keyword evidence="6" id="KW-0847">Vitamin C</keyword>
<dbReference type="FunFam" id="2.60.120.620:FF:000012">
    <property type="entry name" value="Phytanoyl-CoA dioxygenase, peroxisomal"/>
    <property type="match status" value="1"/>
</dbReference>
<dbReference type="STRING" id="29172.A0A0D8XXQ8"/>
<organism evidence="13 14">
    <name type="scientific">Dictyocaulus viviparus</name>
    <name type="common">Bovine lungworm</name>
    <dbReference type="NCBI Taxonomy" id="29172"/>
    <lineage>
        <taxon>Eukaryota</taxon>
        <taxon>Metazoa</taxon>
        <taxon>Ecdysozoa</taxon>
        <taxon>Nematoda</taxon>
        <taxon>Chromadorea</taxon>
        <taxon>Rhabditida</taxon>
        <taxon>Rhabditina</taxon>
        <taxon>Rhabditomorpha</taxon>
        <taxon>Strongyloidea</taxon>
        <taxon>Metastrongylidae</taxon>
        <taxon>Dictyocaulus</taxon>
    </lineage>
</organism>